<dbReference type="CDD" id="cd18793">
    <property type="entry name" value="SF2_C_SNF"/>
    <property type="match status" value="1"/>
</dbReference>
<dbReference type="GO" id="GO:0000724">
    <property type="term" value="P:double-strand break repair via homologous recombination"/>
    <property type="evidence" value="ECO:0007669"/>
    <property type="project" value="TreeGrafter"/>
</dbReference>
<feature type="region of interest" description="Disordered" evidence="2">
    <location>
        <begin position="574"/>
        <end position="594"/>
    </location>
</feature>
<dbReference type="AlphaFoldDB" id="A0A8S3V292"/>
<reference evidence="4" key="1">
    <citation type="submission" date="2021-03" db="EMBL/GenBank/DDBJ databases">
        <authorList>
            <person name="Bekaert M."/>
        </authorList>
    </citation>
    <scope>NUCLEOTIDE SEQUENCE</scope>
</reference>
<dbReference type="InterPro" id="IPR049730">
    <property type="entry name" value="SNF2/RAD54-like_C"/>
</dbReference>
<evidence type="ECO:0000256" key="2">
    <source>
        <dbReference type="SAM" id="MobiDB-lite"/>
    </source>
</evidence>
<dbReference type="Gene3D" id="3.40.50.300">
    <property type="entry name" value="P-loop containing nucleotide triphosphate hydrolases"/>
    <property type="match status" value="1"/>
</dbReference>
<evidence type="ECO:0000313" key="4">
    <source>
        <dbReference type="EMBL" id="CAG2248871.1"/>
    </source>
</evidence>
<feature type="region of interest" description="Disordered" evidence="2">
    <location>
        <begin position="457"/>
        <end position="495"/>
    </location>
</feature>
<feature type="domain" description="Helicase C-terminal" evidence="3">
    <location>
        <begin position="31"/>
        <end position="201"/>
    </location>
</feature>
<feature type="compositionally biased region" description="Polar residues" evidence="2">
    <location>
        <begin position="471"/>
        <end position="494"/>
    </location>
</feature>
<dbReference type="GO" id="GO:0015616">
    <property type="term" value="F:DNA translocase activity"/>
    <property type="evidence" value="ECO:0007669"/>
    <property type="project" value="TreeGrafter"/>
</dbReference>
<dbReference type="EMBL" id="CAJPWZ010002951">
    <property type="protein sequence ID" value="CAG2248871.1"/>
    <property type="molecule type" value="Genomic_DNA"/>
</dbReference>
<feature type="region of interest" description="Disordered" evidence="2">
    <location>
        <begin position="311"/>
        <end position="377"/>
    </location>
</feature>
<dbReference type="GO" id="GO:0005634">
    <property type="term" value="C:nucleus"/>
    <property type="evidence" value="ECO:0007669"/>
    <property type="project" value="TreeGrafter"/>
</dbReference>
<evidence type="ECO:0000259" key="3">
    <source>
        <dbReference type="PROSITE" id="PS51194"/>
    </source>
</evidence>
<dbReference type="PANTHER" id="PTHR45629">
    <property type="entry name" value="SNF2/RAD54 FAMILY MEMBER"/>
    <property type="match status" value="1"/>
</dbReference>
<dbReference type="InterPro" id="IPR001650">
    <property type="entry name" value="Helicase_C-like"/>
</dbReference>
<comment type="caution">
    <text evidence="4">The sequence shown here is derived from an EMBL/GenBank/DDBJ whole genome shotgun (WGS) entry which is preliminary data.</text>
</comment>
<dbReference type="GO" id="GO:0007131">
    <property type="term" value="P:reciprocal meiotic recombination"/>
    <property type="evidence" value="ECO:0007669"/>
    <property type="project" value="TreeGrafter"/>
</dbReference>
<dbReference type="GO" id="GO:0016787">
    <property type="term" value="F:hydrolase activity"/>
    <property type="evidence" value="ECO:0007669"/>
    <property type="project" value="UniProtKB-KW"/>
</dbReference>
<protein>
    <submittedName>
        <fullName evidence="4">RAD54B</fullName>
        <ecNumber evidence="4">3.6.4.-</ecNumber>
    </submittedName>
</protein>
<dbReference type="OrthoDB" id="9900844at2759"/>
<gene>
    <name evidence="4" type="ORF">MEDL_60725</name>
</gene>
<evidence type="ECO:0000256" key="1">
    <source>
        <dbReference type="ARBA" id="ARBA00022801"/>
    </source>
</evidence>
<evidence type="ECO:0000313" key="5">
    <source>
        <dbReference type="Proteomes" id="UP000683360"/>
    </source>
</evidence>
<dbReference type="Proteomes" id="UP000683360">
    <property type="component" value="Unassembled WGS sequence"/>
</dbReference>
<dbReference type="InterPro" id="IPR050496">
    <property type="entry name" value="SNF2_RAD54_helicase_repair"/>
</dbReference>
<dbReference type="PANTHER" id="PTHR45629:SF7">
    <property type="entry name" value="DNA EXCISION REPAIR PROTEIN ERCC-6-RELATED"/>
    <property type="match status" value="1"/>
</dbReference>
<sequence>MKLVNFYRAVTNISCDQPGPLLEQYEAVFETLQELFTVPDTSIHVNDFCSYVQEQENTKVPQNQKTYRLEFQRLQSLRPSYSSEHFTSARLDDNMSKNAVNSILPLVFLLSSKAGGVGLNLIGASRLVLYDIDWNPANDLQAMARVWRDGQMKKVYIYRLLSTGTIEEKIYQRQISKQSLSGAVMDSKSKNDVQFSLDDLKDLFSLNERTDCDTHELLSCDCQESREPVREEEPKQTKNLGMDELMEWKHVKNSSSFDQLPITVILSLHGYVDAGSFIWRIYRNKIMAAKRSSSIDSGLLSSDVQANREETLLKPVFSTPGRKTDKSKSDEQPLSYSKPMTPKERTKNAEYYTNRRSFHAVPDTTPPSSKADSDSDLGIVPDVTRLLLGSRQRKSNRHPTSPTYSIHINTLYVYQKPTLPVENPLYGQVPVGKRDDKPPAPCVKPTGYQYVWPSANTEDEKQPEQHHDSFTYDNSKPSSLHSGSTFAEQKTNYSGHDKQAEPYLQFGLPSSVLSQGDEMEILIKGKQGNSRRYKLQPISEDTNNKDSFVMNTSEDDKVIIEGFTIDDPDEAFSETRSRQSSSASLFNSSNDASSTAIDTTVDDCNNKTYISIKFCMFVDRCVNHDLLAEFLRTGCSIP</sequence>
<dbReference type="InterPro" id="IPR027417">
    <property type="entry name" value="P-loop_NTPase"/>
</dbReference>
<name>A0A8S3V292_MYTED</name>
<accession>A0A8S3V292</accession>
<feature type="compositionally biased region" description="Low complexity" evidence="2">
    <location>
        <begin position="578"/>
        <end position="594"/>
    </location>
</feature>
<organism evidence="4 5">
    <name type="scientific">Mytilus edulis</name>
    <name type="common">Blue mussel</name>
    <dbReference type="NCBI Taxonomy" id="6550"/>
    <lineage>
        <taxon>Eukaryota</taxon>
        <taxon>Metazoa</taxon>
        <taxon>Spiralia</taxon>
        <taxon>Lophotrochozoa</taxon>
        <taxon>Mollusca</taxon>
        <taxon>Bivalvia</taxon>
        <taxon>Autobranchia</taxon>
        <taxon>Pteriomorphia</taxon>
        <taxon>Mytilida</taxon>
        <taxon>Mytiloidea</taxon>
        <taxon>Mytilidae</taxon>
        <taxon>Mytilinae</taxon>
        <taxon>Mytilus</taxon>
    </lineage>
</organism>
<feature type="compositionally biased region" description="Basic and acidic residues" evidence="2">
    <location>
        <begin position="322"/>
        <end position="331"/>
    </location>
</feature>
<dbReference type="Pfam" id="PF00271">
    <property type="entry name" value="Helicase_C"/>
    <property type="match status" value="1"/>
</dbReference>
<keyword evidence="1 4" id="KW-0378">Hydrolase</keyword>
<dbReference type="SUPFAM" id="SSF52540">
    <property type="entry name" value="P-loop containing nucleoside triphosphate hydrolases"/>
    <property type="match status" value="1"/>
</dbReference>
<feature type="compositionally biased region" description="Basic and acidic residues" evidence="2">
    <location>
        <begin position="458"/>
        <end position="470"/>
    </location>
</feature>
<dbReference type="EC" id="3.6.4.-" evidence="4"/>
<keyword evidence="5" id="KW-1185">Reference proteome</keyword>
<proteinExistence type="predicted"/>
<dbReference type="PROSITE" id="PS51194">
    <property type="entry name" value="HELICASE_CTER"/>
    <property type="match status" value="1"/>
</dbReference>
<dbReference type="SMART" id="SM00490">
    <property type="entry name" value="HELICc"/>
    <property type="match status" value="1"/>
</dbReference>